<dbReference type="Pfam" id="PF05721">
    <property type="entry name" value="PhyH"/>
    <property type="match status" value="1"/>
</dbReference>
<dbReference type="SUPFAM" id="SSF51197">
    <property type="entry name" value="Clavaminate synthase-like"/>
    <property type="match status" value="1"/>
</dbReference>
<comment type="caution">
    <text evidence="1">The sequence shown here is derived from an EMBL/GenBank/DDBJ whole genome shotgun (WGS) entry which is preliminary data.</text>
</comment>
<evidence type="ECO:0000313" key="2">
    <source>
        <dbReference type="Proteomes" id="UP000286931"/>
    </source>
</evidence>
<reference evidence="1 2" key="1">
    <citation type="submission" date="2018-12" db="EMBL/GenBank/DDBJ databases">
        <title>Draft genome sequence of Embleya hyalina NBRC 13850T.</title>
        <authorList>
            <person name="Komaki H."/>
            <person name="Hosoyama A."/>
            <person name="Kimura A."/>
            <person name="Ichikawa N."/>
            <person name="Tamura T."/>
        </authorList>
    </citation>
    <scope>NUCLEOTIDE SEQUENCE [LARGE SCALE GENOMIC DNA]</scope>
    <source>
        <strain evidence="1 2">NBRC 13850</strain>
    </source>
</reference>
<dbReference type="Proteomes" id="UP000286931">
    <property type="component" value="Unassembled WGS sequence"/>
</dbReference>
<name>A0A401YTE0_9ACTN</name>
<evidence type="ECO:0008006" key="3">
    <source>
        <dbReference type="Google" id="ProtNLM"/>
    </source>
</evidence>
<gene>
    <name evidence="1" type="ORF">EHYA_05558</name>
</gene>
<dbReference type="EMBL" id="BIFH01000025">
    <property type="protein sequence ID" value="GCD97861.1"/>
    <property type="molecule type" value="Genomic_DNA"/>
</dbReference>
<dbReference type="AlphaFoldDB" id="A0A401YTE0"/>
<proteinExistence type="predicted"/>
<protein>
    <recommendedName>
        <fullName evidence="3">Phytanoyl-CoA dioxygenase</fullName>
    </recommendedName>
</protein>
<dbReference type="OrthoDB" id="7054292at2"/>
<keyword evidence="2" id="KW-1185">Reference proteome</keyword>
<organism evidence="1 2">
    <name type="scientific">Embleya hyalina</name>
    <dbReference type="NCBI Taxonomy" id="516124"/>
    <lineage>
        <taxon>Bacteria</taxon>
        <taxon>Bacillati</taxon>
        <taxon>Actinomycetota</taxon>
        <taxon>Actinomycetes</taxon>
        <taxon>Kitasatosporales</taxon>
        <taxon>Streptomycetaceae</taxon>
        <taxon>Embleya</taxon>
    </lineage>
</organism>
<dbReference type="RefSeq" id="WP_160161581.1">
    <property type="nucleotide sequence ID" value="NZ_BIFH01000025.1"/>
</dbReference>
<sequence length="313" mass="34383">MDTNEVCARWSRDGFVVLPGFVPAEDLASAQAGLEALHPTAADFHDGLDPRRRRYVDDEFAGIDTFPFASPELSLLAVHPRLTGLAAALAGDDDLRMYQAEVWAKYTGAADYDQDLHRDYLNHTVLVPTVAAGCRQVEMFVYLCDVPEDLGPPHLVPREHTRHLPARPNWYLRPGADPGAAPDDDLRAFVTAGDTGALYDAEVSAAGPAGTVVAFGLDTFHRGTGLTRPRGARFTMHVNYRPASADWALRGPWADRSHDTAWYRFVERATASQLALFGFPPAGHPFWNPDTLRAMAQRYPTLDLSPWGAPLPP</sequence>
<dbReference type="Gene3D" id="2.60.120.620">
    <property type="entry name" value="q2cbj1_9rhob like domain"/>
    <property type="match status" value="1"/>
</dbReference>
<dbReference type="GO" id="GO:0016706">
    <property type="term" value="F:2-oxoglutarate-dependent dioxygenase activity"/>
    <property type="evidence" value="ECO:0007669"/>
    <property type="project" value="UniProtKB-ARBA"/>
</dbReference>
<evidence type="ECO:0000313" key="1">
    <source>
        <dbReference type="EMBL" id="GCD97861.1"/>
    </source>
</evidence>
<accession>A0A401YTE0</accession>
<dbReference type="InterPro" id="IPR008775">
    <property type="entry name" value="Phytyl_CoA_dOase-like"/>
</dbReference>